<keyword evidence="1" id="KW-0808">Transferase</keyword>
<organism evidence="3 4">
    <name type="scientific">Novipirellula rosea</name>
    <dbReference type="NCBI Taxonomy" id="1031540"/>
    <lineage>
        <taxon>Bacteria</taxon>
        <taxon>Pseudomonadati</taxon>
        <taxon>Planctomycetota</taxon>
        <taxon>Planctomycetia</taxon>
        <taxon>Pirellulales</taxon>
        <taxon>Pirellulaceae</taxon>
        <taxon>Novipirellula</taxon>
    </lineage>
</organism>
<comment type="caution">
    <text evidence="3">The sequence shown here is derived from an EMBL/GenBank/DDBJ whole genome shotgun (WGS) entry which is preliminary data.</text>
</comment>
<dbReference type="Proteomes" id="UP001500840">
    <property type="component" value="Unassembled WGS sequence"/>
</dbReference>
<dbReference type="PANTHER" id="PTHR43464:SF95">
    <property type="entry name" value="TRNA U34 CARBOXYMETHYLTRANSFERASE"/>
    <property type="match status" value="1"/>
</dbReference>
<dbReference type="InterPro" id="IPR027555">
    <property type="entry name" value="Mo5U34_MeTrfas-like"/>
</dbReference>
<protein>
    <submittedName>
        <fullName evidence="3">tRNA 5-methoxyuridine(34)/uridine 5-oxyacetic acid(34) synthase CmoB</fullName>
    </submittedName>
</protein>
<evidence type="ECO:0000256" key="1">
    <source>
        <dbReference type="ARBA" id="ARBA00022679"/>
    </source>
</evidence>
<dbReference type="InterPro" id="IPR029063">
    <property type="entry name" value="SAM-dependent_MTases_sf"/>
</dbReference>
<dbReference type="Gene3D" id="3.40.50.150">
    <property type="entry name" value="Vaccinia Virus protein VP39"/>
    <property type="match status" value="1"/>
</dbReference>
<dbReference type="PANTHER" id="PTHR43464">
    <property type="entry name" value="METHYLTRANSFERASE"/>
    <property type="match status" value="1"/>
</dbReference>
<dbReference type="InterPro" id="IPR010017">
    <property type="entry name" value="CmoB"/>
</dbReference>
<dbReference type="CDD" id="cd02440">
    <property type="entry name" value="AdoMet_MTases"/>
    <property type="match status" value="1"/>
</dbReference>
<gene>
    <name evidence="3" type="primary">cmoB</name>
    <name evidence="3" type="ORF">GCM10023156_48600</name>
</gene>
<accession>A0ABP8N9H2</accession>
<evidence type="ECO:0000313" key="3">
    <source>
        <dbReference type="EMBL" id="GAA4463453.1"/>
    </source>
</evidence>
<dbReference type="EMBL" id="BAABGA010000065">
    <property type="protein sequence ID" value="GAA4463453.1"/>
    <property type="molecule type" value="Genomic_DNA"/>
</dbReference>
<name>A0ABP8N9H2_9BACT</name>
<evidence type="ECO:0000313" key="4">
    <source>
        <dbReference type="Proteomes" id="UP001500840"/>
    </source>
</evidence>
<dbReference type="NCBIfam" id="TIGR00452">
    <property type="entry name" value="tRNA 5-methoxyuridine(34)/uridine 5-oxyacetic acid(34) synthase CmoB"/>
    <property type="match status" value="1"/>
</dbReference>
<keyword evidence="2" id="KW-0819">tRNA processing</keyword>
<keyword evidence="4" id="KW-1185">Reference proteome</keyword>
<reference evidence="4" key="1">
    <citation type="journal article" date="2019" name="Int. J. Syst. Evol. Microbiol.">
        <title>The Global Catalogue of Microorganisms (GCM) 10K type strain sequencing project: providing services to taxonomists for standard genome sequencing and annotation.</title>
        <authorList>
            <consortium name="The Broad Institute Genomics Platform"/>
            <consortium name="The Broad Institute Genome Sequencing Center for Infectious Disease"/>
            <person name="Wu L."/>
            <person name="Ma J."/>
        </authorList>
    </citation>
    <scope>NUCLEOTIDE SEQUENCE [LARGE SCALE GENOMIC DNA]</scope>
    <source>
        <strain evidence="4">JCM 17759</strain>
    </source>
</reference>
<dbReference type="NCBIfam" id="NF011650">
    <property type="entry name" value="PRK15068.1"/>
    <property type="match status" value="1"/>
</dbReference>
<proteinExistence type="inferred from homology"/>
<dbReference type="HAMAP" id="MF_01590">
    <property type="entry name" value="tRNA_carboxymethyltr_CmoB"/>
    <property type="match status" value="1"/>
</dbReference>
<sequence length="326" mass="36901">MTLFDREALFEQLRHRGLTDWASELRRICSERFHPSKHGNLDKWTRAWQSLPDCEDASIDASGDAVTVRGSLATGGCDADSLTSTLMQMHPWRKGPFDFFGVSVDTEWRSNWKWDRLAESLDFRGKSVLDVGCGNGYYGWRMIDAGADWVLGCDPYLLYVMQFEAMRRYATGPEKHFIVPLADTDLPSQLQAFDLTLSMGVLYHRTSPIDHLQTLAETLKPGGQVVVETLVIESDEATVLVPEDRYAKMRNVWFIPSVPMLTRWLDRTGFTNIDVIDVTATTPAEQRGTPWMTFHSLVDFLDPVDRSRTVEGYPSPVRAIVVATKS</sequence>
<dbReference type="SUPFAM" id="SSF53335">
    <property type="entry name" value="S-adenosyl-L-methionine-dependent methyltransferases"/>
    <property type="match status" value="1"/>
</dbReference>
<evidence type="ECO:0000256" key="2">
    <source>
        <dbReference type="ARBA" id="ARBA00022694"/>
    </source>
</evidence>
<dbReference type="Pfam" id="PF08003">
    <property type="entry name" value="Methyltransf_9"/>
    <property type="match status" value="1"/>
</dbReference>